<accession>A0A1B8Y677</accession>
<dbReference type="EMBL" id="KV460418">
    <property type="protein sequence ID" value="OCA18463.1"/>
    <property type="molecule type" value="Genomic_DNA"/>
</dbReference>
<proteinExistence type="predicted"/>
<evidence type="ECO:0000313" key="2">
    <source>
        <dbReference type="EMBL" id="OCA18463.1"/>
    </source>
</evidence>
<reference evidence="2" key="1">
    <citation type="submission" date="2009-11" db="EMBL/GenBank/DDBJ databases">
        <authorList>
            <consortium name="US DOE Joint Genome Institute (JGI-PGF)"/>
            <person name="Ottilar R."/>
            <person name="Schmutz J."/>
            <person name="Salamov A."/>
            <person name="Cheng J.F."/>
            <person name="Lucas S."/>
            <person name="Pitluck S."/>
            <person name="Gundlach H."/>
            <person name="Guo Y."/>
            <person name="Haberer G."/>
            <person name="Nasrallah J."/>
            <person name="Mayer K.F.X."/>
            <person name="van de Peer Y."/>
            <person name="Weigel D."/>
            <person name="Grigoriev I.V."/>
        </authorList>
    </citation>
    <scope>NUCLEOTIDE SEQUENCE</scope>
    <source>
        <strain evidence="2">Nigerian</strain>
    </source>
</reference>
<reference evidence="2" key="3">
    <citation type="submission" date="2016-05" db="EMBL/GenBank/DDBJ databases">
        <title>WGS assembly of Xenopus tropicalis.</title>
        <authorList>
            <person name="Sessions A."/>
            <person name="Jenkins J."/>
            <person name="Mitros T."/>
            <person name="Lyons J.T."/>
            <person name="Dichmann D.S."/>
            <person name="Robert J."/>
            <person name="Harland R.M."/>
            <person name="Rokhsar D.S."/>
        </authorList>
    </citation>
    <scope>NUCLEOTIDE SEQUENCE</scope>
    <source>
        <strain evidence="2">Nigerian</strain>
    </source>
</reference>
<feature type="compositionally biased region" description="Polar residues" evidence="1">
    <location>
        <begin position="109"/>
        <end position="123"/>
    </location>
</feature>
<feature type="region of interest" description="Disordered" evidence="1">
    <location>
        <begin position="87"/>
        <end position="135"/>
    </location>
</feature>
<dbReference type="AlphaFoldDB" id="A0A1B8Y677"/>
<protein>
    <submittedName>
        <fullName evidence="2">Uncharacterized protein</fullName>
    </submittedName>
</protein>
<name>A0A1B8Y677_XENTR</name>
<sequence length="135" mass="15341">MHKLIPFIKCTCILLSFNQDCDEPAEASSYKEPLESCEEPQLETFELQVVIEQKMVQLLHKLIPFIKCTCIFLSFIQDCEEQAEASSYKEPLESCEEPQLENIEASPMETGTDTGQTESSATKLSEKKVEEIEEV</sequence>
<feature type="compositionally biased region" description="Basic and acidic residues" evidence="1">
    <location>
        <begin position="124"/>
        <end position="135"/>
    </location>
</feature>
<reference evidence="2" key="2">
    <citation type="journal article" date="2010" name="Science">
        <title>The genome of the Western clawed frog Xenopus tropicalis.</title>
        <authorList>
            <person name="Hellsten U."/>
            <person name="Harland R.M."/>
            <person name="Gilchrist M.J."/>
            <person name="Hendrix D."/>
            <person name="Jurka J."/>
            <person name="Kapitonov V."/>
            <person name="Ovcharenko I."/>
            <person name="Putnam N.H."/>
            <person name="Shu S."/>
            <person name="Taher L."/>
            <person name="Blitz I.L."/>
            <person name="Blumberg B."/>
            <person name="Dichmann D.S."/>
            <person name="Dubchak I."/>
            <person name="Amaya E."/>
            <person name="Detter J.C."/>
            <person name="Fletcher R."/>
            <person name="Gerhard D.S."/>
            <person name="Goodstein D."/>
            <person name="Graves T."/>
            <person name="Grigoriev I.V."/>
            <person name="Grimwood J."/>
            <person name="Kawashima T."/>
            <person name="Lindquist E."/>
            <person name="Lucas S.M."/>
            <person name="Mead P.E."/>
            <person name="Mitros T."/>
            <person name="Ogino H."/>
            <person name="Ohta Y."/>
            <person name="Poliakov A.V."/>
            <person name="Pollet N."/>
            <person name="Robert J."/>
            <person name="Salamov A."/>
            <person name="Sater A.K."/>
            <person name="Schmutz J."/>
            <person name="Terry A."/>
            <person name="Vize P.D."/>
            <person name="Warren W.C."/>
            <person name="Wells D."/>
            <person name="Wills A."/>
            <person name="Wilson R.K."/>
            <person name="Zimmerman L.B."/>
            <person name="Zorn A.M."/>
            <person name="Grainger R."/>
            <person name="Grammer T."/>
            <person name="Khokha M.K."/>
            <person name="Richardson P.M."/>
            <person name="Rokhsar D.S."/>
        </authorList>
    </citation>
    <scope>NUCLEOTIDE SEQUENCE [LARGE SCALE GENOMIC DNA]</scope>
    <source>
        <strain evidence="2">Nigerian</strain>
    </source>
</reference>
<gene>
    <name evidence="2" type="ORF">XENTR_v90030962mg</name>
</gene>
<evidence type="ECO:0000256" key="1">
    <source>
        <dbReference type="SAM" id="MobiDB-lite"/>
    </source>
</evidence>
<organism evidence="2">
    <name type="scientific">Xenopus tropicalis</name>
    <name type="common">Western clawed frog</name>
    <name type="synonym">Silurana tropicalis</name>
    <dbReference type="NCBI Taxonomy" id="8364"/>
    <lineage>
        <taxon>Eukaryota</taxon>
        <taxon>Metazoa</taxon>
        <taxon>Chordata</taxon>
        <taxon>Craniata</taxon>
        <taxon>Vertebrata</taxon>
        <taxon>Euteleostomi</taxon>
        <taxon>Amphibia</taxon>
        <taxon>Batrachia</taxon>
        <taxon>Anura</taxon>
        <taxon>Pipoidea</taxon>
        <taxon>Pipidae</taxon>
        <taxon>Xenopodinae</taxon>
        <taxon>Xenopus</taxon>
        <taxon>Silurana</taxon>
    </lineage>
</organism>